<comment type="caution">
    <text evidence="2">The sequence shown here is derived from an EMBL/GenBank/DDBJ whole genome shotgun (WGS) entry which is preliminary data.</text>
</comment>
<dbReference type="AlphaFoldDB" id="A0A556MQ64"/>
<dbReference type="EMBL" id="VLPL01000006">
    <property type="protein sequence ID" value="TSJ41948.1"/>
    <property type="molecule type" value="Genomic_DNA"/>
</dbReference>
<dbReference type="InterPro" id="IPR021474">
    <property type="entry name" value="DUF3127"/>
</dbReference>
<evidence type="ECO:0000256" key="1">
    <source>
        <dbReference type="SAM" id="MobiDB-lite"/>
    </source>
</evidence>
<gene>
    <name evidence="2" type="ORF">FO442_12720</name>
</gene>
<dbReference type="RefSeq" id="WP_144333581.1">
    <property type="nucleotide sequence ID" value="NZ_VLPL01000006.1"/>
</dbReference>
<dbReference type="OrthoDB" id="598142at2"/>
<name>A0A556MQ64_9FLAO</name>
<feature type="region of interest" description="Disordered" evidence="1">
    <location>
        <begin position="97"/>
        <end position="131"/>
    </location>
</feature>
<dbReference type="Pfam" id="PF11325">
    <property type="entry name" value="DUF3127"/>
    <property type="match status" value="1"/>
</dbReference>
<accession>A0A556MQ64</accession>
<dbReference type="Proteomes" id="UP000316008">
    <property type="component" value="Unassembled WGS sequence"/>
</dbReference>
<evidence type="ECO:0000313" key="2">
    <source>
        <dbReference type="EMBL" id="TSJ41948.1"/>
    </source>
</evidence>
<keyword evidence="3" id="KW-1185">Reference proteome</keyword>
<proteinExistence type="predicted"/>
<feature type="compositionally biased region" description="Low complexity" evidence="1">
    <location>
        <begin position="112"/>
        <end position="123"/>
    </location>
</feature>
<organism evidence="2 3">
    <name type="scientific">Fluviicola chungangensis</name>
    <dbReference type="NCBI Taxonomy" id="2597671"/>
    <lineage>
        <taxon>Bacteria</taxon>
        <taxon>Pseudomonadati</taxon>
        <taxon>Bacteroidota</taxon>
        <taxon>Flavobacteriia</taxon>
        <taxon>Flavobacteriales</taxon>
        <taxon>Crocinitomicaceae</taxon>
        <taxon>Fluviicola</taxon>
    </lineage>
</organism>
<protein>
    <submittedName>
        <fullName evidence="2">DUF3127 domain-containing protein</fullName>
    </submittedName>
</protein>
<evidence type="ECO:0000313" key="3">
    <source>
        <dbReference type="Proteomes" id="UP000316008"/>
    </source>
</evidence>
<sequence length="131" mass="14479">MFKISGILKVKNDTVQVSEKFSKREFVLTDNASMYPQDILFQLTQDKCSLIDGFNTQEQIEVSFNLRGREWTSPQGEVKYFNTLEAWRIEKVGNPSMGGGIPAGGPTAMNLDPIATPSASTAPSDDDDLPF</sequence>
<reference evidence="2 3" key="1">
    <citation type="submission" date="2019-07" db="EMBL/GenBank/DDBJ databases">
        <authorList>
            <person name="Huq M.A."/>
        </authorList>
    </citation>
    <scope>NUCLEOTIDE SEQUENCE [LARGE SCALE GENOMIC DNA]</scope>
    <source>
        <strain evidence="2 3">MAH-3</strain>
    </source>
</reference>